<evidence type="ECO:0000256" key="1">
    <source>
        <dbReference type="SAM" id="Phobius"/>
    </source>
</evidence>
<feature type="transmembrane region" description="Helical" evidence="1">
    <location>
        <begin position="14"/>
        <end position="35"/>
    </location>
</feature>
<keyword evidence="1" id="KW-0812">Transmembrane</keyword>
<evidence type="ECO:0000313" key="2">
    <source>
        <dbReference type="EMBL" id="MBB6511623.1"/>
    </source>
</evidence>
<dbReference type="Proteomes" id="UP000572212">
    <property type="component" value="Unassembled WGS sequence"/>
</dbReference>
<protein>
    <submittedName>
        <fullName evidence="2">Uncharacterized protein YpmB</fullName>
    </submittedName>
</protein>
<dbReference type="EMBL" id="JACHON010000001">
    <property type="protein sequence ID" value="MBB6511623.1"/>
    <property type="molecule type" value="Genomic_DNA"/>
</dbReference>
<name>A0A841RIZ0_9BACI</name>
<dbReference type="AlphaFoldDB" id="A0A841RIZ0"/>
<evidence type="ECO:0000313" key="3">
    <source>
        <dbReference type="Proteomes" id="UP000572212"/>
    </source>
</evidence>
<sequence length="174" mass="20777">MIKQFSLFTEHKKIFITVSVSLVFILLFIYAITIYQEVMGSKGEQFDDVIAYIEEMEPNADIIEVNRYHGDQLYYIIEAIKSEESYYYIVAPDDDNWEMYTFHTNELHSREEAMDEWKSRCNGCQYLHDEIGVDNGYIVLEVNYKNTEQQYVMEHILLEDLSHYKLTLKRSLEH</sequence>
<keyword evidence="1" id="KW-1133">Transmembrane helix</keyword>
<proteinExistence type="predicted"/>
<organism evidence="2 3">
    <name type="scientific">Gracilibacillus halotolerans</name>
    <dbReference type="NCBI Taxonomy" id="74386"/>
    <lineage>
        <taxon>Bacteria</taxon>
        <taxon>Bacillati</taxon>
        <taxon>Bacillota</taxon>
        <taxon>Bacilli</taxon>
        <taxon>Bacillales</taxon>
        <taxon>Bacillaceae</taxon>
        <taxon>Gracilibacillus</taxon>
    </lineage>
</organism>
<keyword evidence="1" id="KW-0472">Membrane</keyword>
<dbReference type="RefSeq" id="WP_184244016.1">
    <property type="nucleotide sequence ID" value="NZ_BAAACU010000022.1"/>
</dbReference>
<accession>A0A841RIZ0</accession>
<gene>
    <name evidence="2" type="ORF">GGQ92_000390</name>
</gene>
<comment type="caution">
    <text evidence="2">The sequence shown here is derived from an EMBL/GenBank/DDBJ whole genome shotgun (WGS) entry which is preliminary data.</text>
</comment>
<reference evidence="2 3" key="1">
    <citation type="submission" date="2020-08" db="EMBL/GenBank/DDBJ databases">
        <title>Genomic Encyclopedia of Type Strains, Phase IV (KMG-IV): sequencing the most valuable type-strain genomes for metagenomic binning, comparative biology and taxonomic classification.</title>
        <authorList>
            <person name="Goeker M."/>
        </authorList>
    </citation>
    <scope>NUCLEOTIDE SEQUENCE [LARGE SCALE GENOMIC DNA]</scope>
    <source>
        <strain evidence="2 3">DSM 11805</strain>
    </source>
</reference>
<keyword evidence="3" id="KW-1185">Reference proteome</keyword>